<feature type="active site" description="Proton donor/acceptor" evidence="8">
    <location>
        <position position="142"/>
    </location>
</feature>
<dbReference type="EC" id="5.3.1.22" evidence="4 7"/>
<gene>
    <name evidence="10" type="ORF">CALMAC_LOCUS14567</name>
</gene>
<evidence type="ECO:0000313" key="10">
    <source>
        <dbReference type="EMBL" id="VEN55364.1"/>
    </source>
</evidence>
<evidence type="ECO:0000256" key="3">
    <source>
        <dbReference type="ARBA" id="ARBA00005962"/>
    </source>
</evidence>
<protein>
    <recommendedName>
        <fullName evidence="5 7">Putative hydroxypyruvate isomerase</fullName>
        <ecNumber evidence="4 7">5.3.1.22</ecNumber>
    </recommendedName>
</protein>
<dbReference type="PIRSF" id="PIRSF006241">
    <property type="entry name" value="HyI"/>
    <property type="match status" value="1"/>
</dbReference>
<evidence type="ECO:0000256" key="7">
    <source>
        <dbReference type="PIRNR" id="PIRNR006241"/>
    </source>
</evidence>
<dbReference type="PANTHER" id="PTHR43489">
    <property type="entry name" value="ISOMERASE"/>
    <property type="match status" value="1"/>
</dbReference>
<dbReference type="GO" id="GO:0046487">
    <property type="term" value="P:glyoxylate metabolic process"/>
    <property type="evidence" value="ECO:0007669"/>
    <property type="project" value="TreeGrafter"/>
</dbReference>
<comment type="similarity">
    <text evidence="3 7">Belongs to the hyi family.</text>
</comment>
<dbReference type="Proteomes" id="UP000410492">
    <property type="component" value="Unassembled WGS sequence"/>
</dbReference>
<evidence type="ECO:0000313" key="11">
    <source>
        <dbReference type="Proteomes" id="UP000410492"/>
    </source>
</evidence>
<reference evidence="10 11" key="1">
    <citation type="submission" date="2019-01" db="EMBL/GenBank/DDBJ databases">
        <authorList>
            <person name="Sayadi A."/>
        </authorList>
    </citation>
    <scope>NUCLEOTIDE SEQUENCE [LARGE SCALE GENOMIC DNA]</scope>
</reference>
<keyword evidence="6 7" id="KW-0413">Isomerase</keyword>
<dbReference type="Gene3D" id="3.20.20.150">
    <property type="entry name" value="Divalent-metal-dependent TIM barrel enzymes"/>
    <property type="match status" value="1"/>
</dbReference>
<dbReference type="InterPro" id="IPR013022">
    <property type="entry name" value="Xyl_isomerase-like_TIM-brl"/>
</dbReference>
<dbReference type="InterPro" id="IPR026040">
    <property type="entry name" value="HyI-like"/>
</dbReference>
<comment type="function">
    <text evidence="2 7">Catalyzes the reversible isomerization between hydroxypyruvate and 2-hydroxy-3-oxopropanoate (also termed tartronate semialdehyde).</text>
</comment>
<dbReference type="OrthoDB" id="4214675at2759"/>
<evidence type="ECO:0000256" key="8">
    <source>
        <dbReference type="PIRSR" id="PIRSR006241-50"/>
    </source>
</evidence>
<dbReference type="FunFam" id="3.20.20.150:FF:000007">
    <property type="entry name" value="Hydroxypyruvate isomerase"/>
    <property type="match status" value="1"/>
</dbReference>
<dbReference type="SUPFAM" id="SSF51658">
    <property type="entry name" value="Xylose isomerase-like"/>
    <property type="match status" value="1"/>
</dbReference>
<organism evidence="10 11">
    <name type="scientific">Callosobruchus maculatus</name>
    <name type="common">Southern cowpea weevil</name>
    <name type="synonym">Pulse bruchid</name>
    <dbReference type="NCBI Taxonomy" id="64391"/>
    <lineage>
        <taxon>Eukaryota</taxon>
        <taxon>Metazoa</taxon>
        <taxon>Ecdysozoa</taxon>
        <taxon>Arthropoda</taxon>
        <taxon>Hexapoda</taxon>
        <taxon>Insecta</taxon>
        <taxon>Pterygota</taxon>
        <taxon>Neoptera</taxon>
        <taxon>Endopterygota</taxon>
        <taxon>Coleoptera</taxon>
        <taxon>Polyphaga</taxon>
        <taxon>Cucujiformia</taxon>
        <taxon>Chrysomeloidea</taxon>
        <taxon>Chrysomelidae</taxon>
        <taxon>Bruchinae</taxon>
        <taxon>Bruchini</taxon>
        <taxon>Callosobruchus</taxon>
    </lineage>
</organism>
<name>A0A653D5A8_CALMS</name>
<dbReference type="Pfam" id="PF01261">
    <property type="entry name" value="AP_endonuc_2"/>
    <property type="match status" value="1"/>
</dbReference>
<feature type="domain" description="Xylose isomerase-like TIM barrel" evidence="9">
    <location>
        <begin position="23"/>
        <end position="257"/>
    </location>
</feature>
<keyword evidence="11" id="KW-1185">Reference proteome</keyword>
<dbReference type="PANTHER" id="PTHR43489:SF6">
    <property type="entry name" value="HYDROXYPYRUVATE ISOMERASE-RELATED"/>
    <property type="match status" value="1"/>
</dbReference>
<evidence type="ECO:0000256" key="5">
    <source>
        <dbReference type="ARBA" id="ARBA00017985"/>
    </source>
</evidence>
<sequence>MAKFCANISFMFTEKPFLERYNLAKSVGFKAVESGFPYGIQKEQVVDAKNAAGVDQILINVYTGDVTKGQLGFAAIPGKEKEFRESLVMTLDYAKALGVRKIHIMAGKVAEEITGEHDSTYVDNLKYAANILEKENILGLIEPINGYSVPHYYMNNYEKAISVIKQVDSPNLKLMLDVFHLQLIKGNISNTMKELKDMIGHVQIAQAPNRNEPNTDGELNYKYILEELKNVAAYDDWIGLEYKPALITTEGLKWIQEFGYSL</sequence>
<evidence type="ECO:0000256" key="4">
    <source>
        <dbReference type="ARBA" id="ARBA00012570"/>
    </source>
</evidence>
<evidence type="ECO:0000256" key="6">
    <source>
        <dbReference type="ARBA" id="ARBA00023235"/>
    </source>
</evidence>
<evidence type="ECO:0000256" key="2">
    <source>
        <dbReference type="ARBA" id="ARBA00002968"/>
    </source>
</evidence>
<accession>A0A653D5A8</accession>
<dbReference type="InterPro" id="IPR050417">
    <property type="entry name" value="Sugar_Epim/Isomerase"/>
</dbReference>
<dbReference type="InterPro" id="IPR036237">
    <property type="entry name" value="Xyl_isomerase-like_sf"/>
</dbReference>
<comment type="catalytic activity">
    <reaction evidence="1 7">
        <text>3-hydroxypyruvate = 2-hydroxy-3-oxopropanoate</text>
        <dbReference type="Rhea" id="RHEA:11952"/>
        <dbReference type="ChEBI" id="CHEBI:17180"/>
        <dbReference type="ChEBI" id="CHEBI:57978"/>
        <dbReference type="EC" id="5.3.1.22"/>
    </reaction>
</comment>
<dbReference type="EMBL" id="CAACVG010010255">
    <property type="protein sequence ID" value="VEN55364.1"/>
    <property type="molecule type" value="Genomic_DNA"/>
</dbReference>
<evidence type="ECO:0000256" key="1">
    <source>
        <dbReference type="ARBA" id="ARBA00000476"/>
    </source>
</evidence>
<evidence type="ECO:0000259" key="9">
    <source>
        <dbReference type="Pfam" id="PF01261"/>
    </source>
</evidence>
<dbReference type="GO" id="GO:0008903">
    <property type="term" value="F:hydroxypyruvate isomerase activity"/>
    <property type="evidence" value="ECO:0007669"/>
    <property type="project" value="UniProtKB-EC"/>
</dbReference>
<feature type="active site" description="Proton donor/acceptor" evidence="8">
    <location>
        <position position="241"/>
    </location>
</feature>
<dbReference type="AlphaFoldDB" id="A0A653D5A8"/>
<proteinExistence type="inferred from homology"/>